<name>A0ABS4IU62_9BACL</name>
<evidence type="ECO:0000313" key="1">
    <source>
        <dbReference type="EMBL" id="MBP1991048.1"/>
    </source>
</evidence>
<keyword evidence="2" id="KW-1185">Reference proteome</keyword>
<sequence length="542" mass="60557">MKFHYSLDSALVLDTVQGPGTLAALKQAGVSTIWLWGFFFGKLWSPIEDMVQAAEVLRRNDFEVGVIQLPVGHPGNGLNPDDDTLDLQLPAHWRYRIDHLGNPVYYCADLDESMVRDNVESVEALRQAGFTQIFMDDDLRSGVWGSRLGGCFCSHCVEEFNLLQQDLGVGPGVGGGLGLGLGLSVSREAIVEALESGTRSQLTEAWIDYNCSKVTRFMEATSLPGIEAGIMVMHLGDEHQGIDISAIKNRLPQCMFRVGEYHFNDTDFGTPEGKASELFSILFHLDAMGREYAFSETTVFPARALSHANLIYKVKLELAAGIPNILFMSGTWLITEDYWQALAAELPALQQLEQEIAAYERSYPVHLVYGTYGHNEVVQPYFLPLLAGLPAKPVKARDRNRDSEAECLLFFGGYELTPEWEQQFTSYKRIIMDQTAFERNKHKLENMNTNTSMTSLEIWDYQLGSSPKKEEIVLLQELLAGETTTYPLLKAGSDITLLWLPESESVILLNLKDEPNRGTLSYRGGSREVVLGPLDVIQVRLK</sequence>
<evidence type="ECO:0000313" key="2">
    <source>
        <dbReference type="Proteomes" id="UP001519287"/>
    </source>
</evidence>
<reference evidence="1 2" key="1">
    <citation type="submission" date="2021-03" db="EMBL/GenBank/DDBJ databases">
        <title>Genomic Encyclopedia of Type Strains, Phase IV (KMG-IV): sequencing the most valuable type-strain genomes for metagenomic binning, comparative biology and taxonomic classification.</title>
        <authorList>
            <person name="Goeker M."/>
        </authorList>
    </citation>
    <scope>NUCLEOTIDE SEQUENCE [LARGE SCALE GENOMIC DNA]</scope>
    <source>
        <strain evidence="1 2">DSM 26048</strain>
    </source>
</reference>
<protein>
    <submittedName>
        <fullName evidence="1">Uncharacterized protein</fullName>
    </submittedName>
</protein>
<dbReference type="Proteomes" id="UP001519287">
    <property type="component" value="Unassembled WGS sequence"/>
</dbReference>
<accession>A0ABS4IU62</accession>
<comment type="caution">
    <text evidence="1">The sequence shown here is derived from an EMBL/GenBank/DDBJ whole genome shotgun (WGS) entry which is preliminary data.</text>
</comment>
<gene>
    <name evidence="1" type="ORF">J2Z66_002655</name>
</gene>
<dbReference type="EMBL" id="JAGGLB010000007">
    <property type="protein sequence ID" value="MBP1991048.1"/>
    <property type="molecule type" value="Genomic_DNA"/>
</dbReference>
<proteinExistence type="predicted"/>
<organism evidence="1 2">
    <name type="scientific">Paenibacillus eucommiae</name>
    <dbReference type="NCBI Taxonomy" id="1355755"/>
    <lineage>
        <taxon>Bacteria</taxon>
        <taxon>Bacillati</taxon>
        <taxon>Bacillota</taxon>
        <taxon>Bacilli</taxon>
        <taxon>Bacillales</taxon>
        <taxon>Paenibacillaceae</taxon>
        <taxon>Paenibacillus</taxon>
    </lineage>
</organism>
<dbReference type="RefSeq" id="WP_209971797.1">
    <property type="nucleotide sequence ID" value="NZ_JAGGLB010000007.1"/>
</dbReference>